<dbReference type="InterPro" id="IPR043502">
    <property type="entry name" value="DNA/RNA_pol_sf"/>
</dbReference>
<gene>
    <name evidence="2" type="ORF">PHMEG_00023160</name>
</gene>
<dbReference type="InterPro" id="IPR053134">
    <property type="entry name" value="RNA-dir_DNA_polymerase"/>
</dbReference>
<accession>A0A225VHR0</accession>
<dbReference type="CDD" id="cd01647">
    <property type="entry name" value="RT_LTR"/>
    <property type="match status" value="1"/>
</dbReference>
<feature type="domain" description="Reverse transcriptase" evidence="1">
    <location>
        <begin position="8"/>
        <end position="121"/>
    </location>
</feature>
<dbReference type="SUPFAM" id="SSF56672">
    <property type="entry name" value="DNA/RNA polymerases"/>
    <property type="match status" value="1"/>
</dbReference>
<dbReference type="Pfam" id="PF00078">
    <property type="entry name" value="RVT_1"/>
    <property type="match status" value="1"/>
</dbReference>
<dbReference type="STRING" id="4795.A0A225VHR0"/>
<evidence type="ECO:0000313" key="3">
    <source>
        <dbReference type="Proteomes" id="UP000198211"/>
    </source>
</evidence>
<reference evidence="3" key="1">
    <citation type="submission" date="2017-03" db="EMBL/GenBank/DDBJ databases">
        <title>Phytopthora megakarya and P. palmivora, two closely related causual agents of cacao black pod achieved similar genome size and gene model numbers by different mechanisms.</title>
        <authorList>
            <person name="Ali S."/>
            <person name="Shao J."/>
            <person name="Larry D.J."/>
            <person name="Kronmiller B."/>
            <person name="Shen D."/>
            <person name="Strem M.D."/>
            <person name="Melnick R.L."/>
            <person name="Guiltinan M.J."/>
            <person name="Tyler B.M."/>
            <person name="Meinhardt L.W."/>
            <person name="Bailey B.A."/>
        </authorList>
    </citation>
    <scope>NUCLEOTIDE SEQUENCE [LARGE SCALE GENOMIC DNA]</scope>
    <source>
        <strain evidence="3">zdho120</strain>
    </source>
</reference>
<comment type="caution">
    <text evidence="2">The sequence shown here is derived from an EMBL/GenBank/DDBJ whole genome shotgun (WGS) entry which is preliminary data.</text>
</comment>
<dbReference type="OrthoDB" id="420169at2759"/>
<name>A0A225VHR0_9STRA</name>
<organism evidence="2 3">
    <name type="scientific">Phytophthora megakarya</name>
    <dbReference type="NCBI Taxonomy" id="4795"/>
    <lineage>
        <taxon>Eukaryota</taxon>
        <taxon>Sar</taxon>
        <taxon>Stramenopiles</taxon>
        <taxon>Oomycota</taxon>
        <taxon>Peronosporomycetes</taxon>
        <taxon>Peronosporales</taxon>
        <taxon>Peronosporaceae</taxon>
        <taxon>Phytophthora</taxon>
    </lineage>
</organism>
<sequence>MPLIDDILNVLGNDRLFSTMDVASGYWNVPMTADSVEKTALTCKYGRYEGLVMTLGLCNAVPAFERLMENVLIDQKWRTCLVFLDDSVVFSEDFPTHLVQLRQVLERFRKASFKLKMKKGKWERD</sequence>
<dbReference type="AlphaFoldDB" id="A0A225VHR0"/>
<dbReference type="InterPro" id="IPR000477">
    <property type="entry name" value="RT_dom"/>
</dbReference>
<evidence type="ECO:0000259" key="1">
    <source>
        <dbReference type="Pfam" id="PF00078"/>
    </source>
</evidence>
<proteinExistence type="predicted"/>
<dbReference type="Gene3D" id="3.10.10.10">
    <property type="entry name" value="HIV Type 1 Reverse Transcriptase, subunit A, domain 1"/>
    <property type="match status" value="1"/>
</dbReference>
<keyword evidence="3" id="KW-1185">Reference proteome</keyword>
<dbReference type="InterPro" id="IPR043128">
    <property type="entry name" value="Rev_trsase/Diguanyl_cyclase"/>
</dbReference>
<evidence type="ECO:0000313" key="2">
    <source>
        <dbReference type="EMBL" id="OWZ04865.1"/>
    </source>
</evidence>
<dbReference type="PANTHER" id="PTHR24559:SF444">
    <property type="entry name" value="REVERSE TRANSCRIPTASE DOMAIN-CONTAINING PROTEIN"/>
    <property type="match status" value="1"/>
</dbReference>
<dbReference type="EMBL" id="NBNE01004733">
    <property type="protein sequence ID" value="OWZ04865.1"/>
    <property type="molecule type" value="Genomic_DNA"/>
</dbReference>
<dbReference type="Gene3D" id="3.30.70.270">
    <property type="match status" value="1"/>
</dbReference>
<protein>
    <recommendedName>
        <fullName evidence="1">Reverse transcriptase domain-containing protein</fullName>
    </recommendedName>
</protein>
<dbReference type="PANTHER" id="PTHR24559">
    <property type="entry name" value="TRANSPOSON TY3-I GAG-POL POLYPROTEIN"/>
    <property type="match status" value="1"/>
</dbReference>
<dbReference type="Proteomes" id="UP000198211">
    <property type="component" value="Unassembled WGS sequence"/>
</dbReference>